<dbReference type="PANTHER" id="PTHR34512">
    <property type="entry name" value="CELL SURFACE PROTEIN"/>
    <property type="match status" value="1"/>
</dbReference>
<dbReference type="InterPro" id="IPR015943">
    <property type="entry name" value="WD40/YVTN_repeat-like_dom_sf"/>
</dbReference>
<feature type="domain" description="Pyrrolo-quinoline quinone repeat" evidence="1">
    <location>
        <begin position="11"/>
        <end position="108"/>
    </location>
</feature>
<reference evidence="2" key="1">
    <citation type="journal article" date="2014" name="Front. Microbiol.">
        <title>High frequency of phylogenetically diverse reductive dehalogenase-homologous genes in deep subseafloor sedimentary metagenomes.</title>
        <authorList>
            <person name="Kawai M."/>
            <person name="Futagami T."/>
            <person name="Toyoda A."/>
            <person name="Takaki Y."/>
            <person name="Nishi S."/>
            <person name="Hori S."/>
            <person name="Arai W."/>
            <person name="Tsubouchi T."/>
            <person name="Morono Y."/>
            <person name="Uchiyama I."/>
            <person name="Ito T."/>
            <person name="Fujiyama A."/>
            <person name="Inagaki F."/>
            <person name="Takami H."/>
        </authorList>
    </citation>
    <scope>NUCLEOTIDE SEQUENCE</scope>
    <source>
        <strain evidence="2">Expedition CK06-06</strain>
    </source>
</reference>
<dbReference type="PANTHER" id="PTHR34512:SF30">
    <property type="entry name" value="OUTER MEMBRANE PROTEIN ASSEMBLY FACTOR BAMB"/>
    <property type="match status" value="1"/>
</dbReference>
<dbReference type="Gene3D" id="2.130.10.10">
    <property type="entry name" value="YVTN repeat-like/Quinoprotein amine dehydrogenase"/>
    <property type="match status" value="1"/>
</dbReference>
<organism evidence="2">
    <name type="scientific">marine sediment metagenome</name>
    <dbReference type="NCBI Taxonomy" id="412755"/>
    <lineage>
        <taxon>unclassified sequences</taxon>
        <taxon>metagenomes</taxon>
        <taxon>ecological metagenomes</taxon>
    </lineage>
</organism>
<accession>X0YT01</accession>
<evidence type="ECO:0000313" key="2">
    <source>
        <dbReference type="EMBL" id="GAG49902.1"/>
    </source>
</evidence>
<feature type="non-terminal residue" evidence="2">
    <location>
        <position position="237"/>
    </location>
</feature>
<comment type="caution">
    <text evidence="2">The sequence shown here is derived from an EMBL/GenBank/DDBJ whole genome shotgun (WGS) entry which is preliminary data.</text>
</comment>
<dbReference type="InterPro" id="IPR002372">
    <property type="entry name" value="PQQ_rpt_dom"/>
</dbReference>
<dbReference type="InterPro" id="IPR011047">
    <property type="entry name" value="Quinoprotein_ADH-like_sf"/>
</dbReference>
<gene>
    <name evidence="2" type="ORF">S01H1_75511</name>
</gene>
<evidence type="ECO:0000259" key="1">
    <source>
        <dbReference type="Pfam" id="PF13360"/>
    </source>
</evidence>
<dbReference type="EMBL" id="BARS01050605">
    <property type="protein sequence ID" value="GAG49902.1"/>
    <property type="molecule type" value="Genomic_DNA"/>
</dbReference>
<sequence length="237" mass="26544">CIEEQGARLLLCLDRRTGKVLWQRPVLTTPLEKKNKLNSYASSTPATDGRHVWVTFLDAPHPRVVCYTVDGEEVWRATPGEFHSMHGYCSSLIPYKDMIILNADQDAVLPLRAYIVAYEKATGKERWRIDRPNRVRSYTPPAIFQAAGKMQLVVSGAKCVASYDPDTGRPHWIIDGPTEQFCASLVFTDGLFMMTGGFPELHLMGIRPDGTGNITDTHVTWHIKSRKIASYVPSPIA</sequence>
<name>X0YT01_9ZZZZ</name>
<dbReference type="AlphaFoldDB" id="X0YT01"/>
<protein>
    <recommendedName>
        <fullName evidence="1">Pyrrolo-quinoline quinone repeat domain-containing protein</fullName>
    </recommendedName>
</protein>
<feature type="non-terminal residue" evidence="2">
    <location>
        <position position="1"/>
    </location>
</feature>
<feature type="domain" description="Pyrrolo-quinoline quinone repeat" evidence="1">
    <location>
        <begin position="113"/>
        <end position="179"/>
    </location>
</feature>
<dbReference type="SUPFAM" id="SSF50998">
    <property type="entry name" value="Quinoprotein alcohol dehydrogenase-like"/>
    <property type="match status" value="1"/>
</dbReference>
<dbReference type="Pfam" id="PF13360">
    <property type="entry name" value="PQQ_2"/>
    <property type="match status" value="2"/>
</dbReference>
<proteinExistence type="predicted"/>